<evidence type="ECO:0000259" key="3">
    <source>
        <dbReference type="SMART" id="SM00382"/>
    </source>
</evidence>
<proteinExistence type="inferred from homology"/>
<dbReference type="InterPro" id="IPR003959">
    <property type="entry name" value="ATPase_AAA_core"/>
</dbReference>
<comment type="similarity">
    <text evidence="1">Belongs to the AAA ATPase family. BCS1 subfamily.</text>
</comment>
<dbReference type="InterPro" id="IPR003593">
    <property type="entry name" value="AAA+_ATPase"/>
</dbReference>
<dbReference type="SMART" id="SM00382">
    <property type="entry name" value="AAA"/>
    <property type="match status" value="1"/>
</dbReference>
<organism evidence="4 5">
    <name type="scientific">Candidatus Woesebacteria bacterium RBG_13_36_22</name>
    <dbReference type="NCBI Taxonomy" id="1802478"/>
    <lineage>
        <taxon>Bacteria</taxon>
        <taxon>Candidatus Woeseibacteriota</taxon>
    </lineage>
</organism>
<gene>
    <name evidence="4" type="ORF">A2Z67_00130</name>
</gene>
<comment type="caution">
    <text evidence="4">The sequence shown here is derived from an EMBL/GenBank/DDBJ whole genome shotgun (WGS) entry which is preliminary data.</text>
</comment>
<dbReference type="EMBL" id="MGFQ01000003">
    <property type="protein sequence ID" value="OGM10648.1"/>
    <property type="molecule type" value="Genomic_DNA"/>
</dbReference>
<evidence type="ECO:0000313" key="5">
    <source>
        <dbReference type="Proteomes" id="UP000176939"/>
    </source>
</evidence>
<evidence type="ECO:0000256" key="2">
    <source>
        <dbReference type="SAM" id="MobiDB-lite"/>
    </source>
</evidence>
<dbReference type="InterPro" id="IPR027417">
    <property type="entry name" value="P-loop_NTPase"/>
</dbReference>
<dbReference type="Proteomes" id="UP000176939">
    <property type="component" value="Unassembled WGS sequence"/>
</dbReference>
<dbReference type="Pfam" id="PF00004">
    <property type="entry name" value="AAA"/>
    <property type="match status" value="1"/>
</dbReference>
<reference evidence="4 5" key="1">
    <citation type="journal article" date="2016" name="Nat. Commun.">
        <title>Thousands of microbial genomes shed light on interconnected biogeochemical processes in an aquifer system.</title>
        <authorList>
            <person name="Anantharaman K."/>
            <person name="Brown C.T."/>
            <person name="Hug L.A."/>
            <person name="Sharon I."/>
            <person name="Castelle C.J."/>
            <person name="Probst A.J."/>
            <person name="Thomas B.C."/>
            <person name="Singh A."/>
            <person name="Wilkins M.J."/>
            <person name="Karaoz U."/>
            <person name="Brodie E.L."/>
            <person name="Williams K.H."/>
            <person name="Hubbard S.S."/>
            <person name="Banfield J.F."/>
        </authorList>
    </citation>
    <scope>NUCLEOTIDE SEQUENCE [LARGE SCALE GENOMIC DNA]</scope>
</reference>
<dbReference type="GO" id="GO:0016887">
    <property type="term" value="F:ATP hydrolysis activity"/>
    <property type="evidence" value="ECO:0007669"/>
    <property type="project" value="InterPro"/>
</dbReference>
<sequence>MSDLDDFGTDNAVVSDLEKKAGKITGRQESATESVPEEEQHSRKLKRTQWSVSGFGKFIATSQTLKKLKPSIYTFEKFGPQLIFCESPTNVDKLIQFPDSLFDIIEKEIDKFWGMNNSFKEYGFLHRRGYLLYGPAGSGKSCLVQRIISNVIEKDGLVFICNCNPYFVSDCLKLFREVEPDRKIVCVFEDIDALVTDHGEADVLMLLDGENQVDHVINIATTNYPERLDKRIVARPRRFDRVIKIRMPGKEIRKVFFQHKLNGRGPELGLDEWIDATDGFSFASLSELVISVCCLGNSFDESVERLREISTAKPSSEEFNSRIGFDG</sequence>
<feature type="domain" description="AAA+ ATPase" evidence="3">
    <location>
        <begin position="126"/>
        <end position="249"/>
    </location>
</feature>
<protein>
    <recommendedName>
        <fullName evidence="3">AAA+ ATPase domain-containing protein</fullName>
    </recommendedName>
</protein>
<accession>A0A1F7X8C3</accession>
<feature type="region of interest" description="Disordered" evidence="2">
    <location>
        <begin position="18"/>
        <end position="43"/>
    </location>
</feature>
<dbReference type="InterPro" id="IPR050747">
    <property type="entry name" value="Mitochondrial_chaperone_BCS1"/>
</dbReference>
<dbReference type="PANTHER" id="PTHR23070">
    <property type="entry name" value="BCS1 AAA-TYPE ATPASE"/>
    <property type="match status" value="1"/>
</dbReference>
<dbReference type="AlphaFoldDB" id="A0A1F7X8C3"/>
<evidence type="ECO:0000256" key="1">
    <source>
        <dbReference type="ARBA" id="ARBA00007448"/>
    </source>
</evidence>
<dbReference type="SUPFAM" id="SSF52540">
    <property type="entry name" value="P-loop containing nucleoside triphosphate hydrolases"/>
    <property type="match status" value="1"/>
</dbReference>
<dbReference type="Gene3D" id="3.40.50.300">
    <property type="entry name" value="P-loop containing nucleotide triphosphate hydrolases"/>
    <property type="match status" value="1"/>
</dbReference>
<evidence type="ECO:0000313" key="4">
    <source>
        <dbReference type="EMBL" id="OGM10648.1"/>
    </source>
</evidence>
<dbReference type="GO" id="GO:0005524">
    <property type="term" value="F:ATP binding"/>
    <property type="evidence" value="ECO:0007669"/>
    <property type="project" value="InterPro"/>
</dbReference>
<name>A0A1F7X8C3_9BACT</name>